<evidence type="ECO:0000256" key="1">
    <source>
        <dbReference type="ARBA" id="ARBA00023125"/>
    </source>
</evidence>
<dbReference type="InterPro" id="IPR011990">
    <property type="entry name" value="TPR-like_helical_dom_sf"/>
</dbReference>
<name>A0A174CD65_9FIRM</name>
<evidence type="ECO:0000259" key="2">
    <source>
        <dbReference type="PROSITE" id="PS50943"/>
    </source>
</evidence>
<evidence type="ECO:0000313" key="3">
    <source>
        <dbReference type="EMBL" id="CUO10767.1"/>
    </source>
</evidence>
<dbReference type="GO" id="GO:0003677">
    <property type="term" value="F:DNA binding"/>
    <property type="evidence" value="ECO:0007669"/>
    <property type="project" value="UniProtKB-KW"/>
</dbReference>
<dbReference type="Pfam" id="PF01381">
    <property type="entry name" value="HTH_3"/>
    <property type="match status" value="1"/>
</dbReference>
<evidence type="ECO:0000313" key="4">
    <source>
        <dbReference type="Proteomes" id="UP000095645"/>
    </source>
</evidence>
<dbReference type="AlphaFoldDB" id="A0A174CD65"/>
<dbReference type="InterPro" id="IPR010982">
    <property type="entry name" value="Lambda_DNA-bd_dom_sf"/>
</dbReference>
<organism evidence="3 4">
    <name type="scientific">Blautia obeum</name>
    <dbReference type="NCBI Taxonomy" id="40520"/>
    <lineage>
        <taxon>Bacteria</taxon>
        <taxon>Bacillati</taxon>
        <taxon>Bacillota</taxon>
        <taxon>Clostridia</taxon>
        <taxon>Lachnospirales</taxon>
        <taxon>Lachnospiraceae</taxon>
        <taxon>Blautia</taxon>
    </lineage>
</organism>
<feature type="domain" description="HTH cro/C1-type" evidence="2">
    <location>
        <begin position="7"/>
        <end position="61"/>
    </location>
</feature>
<proteinExistence type="predicted"/>
<dbReference type="Gene3D" id="1.10.260.40">
    <property type="entry name" value="lambda repressor-like DNA-binding domains"/>
    <property type="match status" value="1"/>
</dbReference>
<dbReference type="CDD" id="cd00093">
    <property type="entry name" value="HTH_XRE"/>
    <property type="match status" value="1"/>
</dbReference>
<gene>
    <name evidence="3" type="primary">sinR</name>
    <name evidence="3" type="ORF">ERS852476_01897</name>
</gene>
<dbReference type="Proteomes" id="UP000095645">
    <property type="component" value="Unassembled WGS sequence"/>
</dbReference>
<dbReference type="PANTHER" id="PTHR46558">
    <property type="entry name" value="TRACRIPTIONAL REGULATORY PROTEIN-RELATED-RELATED"/>
    <property type="match status" value="1"/>
</dbReference>
<protein>
    <submittedName>
        <fullName evidence="3">HTH-type transcriptional regulator sinR</fullName>
    </submittedName>
</protein>
<dbReference type="PROSITE" id="PS50943">
    <property type="entry name" value="HTH_CROC1"/>
    <property type="match status" value="1"/>
</dbReference>
<reference evidence="3 4" key="1">
    <citation type="submission" date="2015-09" db="EMBL/GenBank/DDBJ databases">
        <authorList>
            <consortium name="Pathogen Informatics"/>
        </authorList>
    </citation>
    <scope>NUCLEOTIDE SEQUENCE [LARGE SCALE GENOMIC DNA]</scope>
    <source>
        <strain evidence="3 4">2789STDY5834861</strain>
    </source>
</reference>
<sequence length="345" mass="40476">MDIGVVIKKYRKEAGMTQEEMANRLGVTTPAVNKWENSNSKPDIELLAPIARLLDISLDTLLSFHEKLSDTEIEEIIRKMDRMFSEEGYEKTYEWALRLIKEYPNCNMLIWQTAVMLDARRITDKCTNQEKYDKQINAWYELALHDENEEIQHHAADSLFGFYLRKKDYTKAEKYLDYFSEYDPMKSYYQGRLLQKQGKIKEAYEKYENIIFSGFSTLNFVLSTMAGLALRENDIGYARFLSGKVQVVAHTLEMGKYNEYSPMLDIVCAGKDVEGTYKVVKHLLDNVGTMYDFRKSGLYKHMKFRDIDEAILDGVKEKLLEGFRNEEEFGYMAGYEPWEKLIFDR</sequence>
<dbReference type="RefSeq" id="WP_055058080.1">
    <property type="nucleotide sequence ID" value="NZ_CYZP01000015.1"/>
</dbReference>
<dbReference type="EMBL" id="CYZP01000015">
    <property type="protein sequence ID" value="CUO10767.1"/>
    <property type="molecule type" value="Genomic_DNA"/>
</dbReference>
<dbReference type="SUPFAM" id="SSF47413">
    <property type="entry name" value="lambda repressor-like DNA-binding domains"/>
    <property type="match status" value="1"/>
</dbReference>
<dbReference type="PANTHER" id="PTHR46558:SF11">
    <property type="entry name" value="HTH-TYPE TRANSCRIPTIONAL REGULATOR XRE"/>
    <property type="match status" value="1"/>
</dbReference>
<keyword evidence="1" id="KW-0238">DNA-binding</keyword>
<dbReference type="Gene3D" id="1.25.40.10">
    <property type="entry name" value="Tetratricopeptide repeat domain"/>
    <property type="match status" value="1"/>
</dbReference>
<dbReference type="InterPro" id="IPR001387">
    <property type="entry name" value="Cro/C1-type_HTH"/>
</dbReference>
<dbReference type="SMART" id="SM00530">
    <property type="entry name" value="HTH_XRE"/>
    <property type="match status" value="1"/>
</dbReference>
<accession>A0A174CD65</accession>
<dbReference type="SUPFAM" id="SSF81901">
    <property type="entry name" value="HCP-like"/>
    <property type="match status" value="1"/>
</dbReference>